<evidence type="ECO:0000313" key="1">
    <source>
        <dbReference type="EMBL" id="TCS72643.1"/>
    </source>
</evidence>
<dbReference type="Proteomes" id="UP000295135">
    <property type="component" value="Unassembled WGS sequence"/>
</dbReference>
<proteinExistence type="predicted"/>
<reference evidence="1 2" key="1">
    <citation type="submission" date="2019-03" db="EMBL/GenBank/DDBJ databases">
        <title>Genomic Encyclopedia of Type Strains, Phase IV (KMG-IV): sequencing the most valuable type-strain genomes for metagenomic binning, comparative biology and taxonomic classification.</title>
        <authorList>
            <person name="Goeker M."/>
        </authorList>
    </citation>
    <scope>NUCLEOTIDE SEQUENCE [LARGE SCALE GENOMIC DNA]</scope>
    <source>
        <strain evidence="1 2">DSM 103923</strain>
    </source>
</reference>
<dbReference type="EMBL" id="SLZY01000004">
    <property type="protein sequence ID" value="TCS72643.1"/>
    <property type="molecule type" value="Genomic_DNA"/>
</dbReference>
<keyword evidence="2" id="KW-1185">Reference proteome</keyword>
<accession>A0A4R3JWL0</accession>
<evidence type="ECO:0000313" key="2">
    <source>
        <dbReference type="Proteomes" id="UP000295135"/>
    </source>
</evidence>
<dbReference type="AlphaFoldDB" id="A0A4R3JWL0"/>
<gene>
    <name evidence="1" type="ORF">EDC61_10453</name>
</gene>
<comment type="caution">
    <text evidence="1">The sequence shown here is derived from an EMBL/GenBank/DDBJ whole genome shotgun (WGS) entry which is preliminary data.</text>
</comment>
<dbReference type="RefSeq" id="WP_165919112.1">
    <property type="nucleotide sequence ID" value="NZ_AP018721.1"/>
</dbReference>
<organism evidence="1 2">
    <name type="scientific">Sulfuritortus calidifontis</name>
    <dbReference type="NCBI Taxonomy" id="1914471"/>
    <lineage>
        <taxon>Bacteria</taxon>
        <taxon>Pseudomonadati</taxon>
        <taxon>Pseudomonadota</taxon>
        <taxon>Betaproteobacteria</taxon>
        <taxon>Nitrosomonadales</taxon>
        <taxon>Thiobacillaceae</taxon>
        <taxon>Sulfuritortus</taxon>
    </lineage>
</organism>
<protein>
    <submittedName>
        <fullName evidence="1">Uncharacterized protein</fullName>
    </submittedName>
</protein>
<name>A0A4R3JWL0_9PROT</name>
<sequence length="200" mass="21014">MRLRHELAINTVGQLIKGSEKNLGGRAVRVGVALPPAPRTQIRLTEEGFQAGEFSGVADGVAVDKPGGPTGRINTFYTCPSVDNLGCQRMSGGCIRLAGELLNERLQMATTVPQHGLVQVMNIAKTLQVRQRSDRIGFWQPVVGDGIGLVYLKPNVSCGAGTAVSSGEGARLFNNVAVGVRLAGRGITGGNASHPCISKR</sequence>